<evidence type="ECO:0000256" key="1">
    <source>
        <dbReference type="SAM" id="SignalP"/>
    </source>
</evidence>
<feature type="signal peptide" evidence="1">
    <location>
        <begin position="1"/>
        <end position="25"/>
    </location>
</feature>
<protein>
    <recommendedName>
        <fullName evidence="3">Secreted protein</fullName>
    </recommendedName>
</protein>
<reference evidence="2" key="1">
    <citation type="journal article" date="2016" name="Ticks Tick Borne Dis.">
        <title>De novo assembly and annotation of the salivary gland transcriptome of Rhipicephalus appendiculatus male and female ticks during blood feeding.</title>
        <authorList>
            <person name="de Castro M.H."/>
            <person name="de Klerk D."/>
            <person name="Pienaar R."/>
            <person name="Latif A.A."/>
            <person name="Rees D.J."/>
            <person name="Mans B.J."/>
        </authorList>
    </citation>
    <scope>NUCLEOTIDE SEQUENCE</scope>
    <source>
        <tissue evidence="2">Salivary glands</tissue>
    </source>
</reference>
<feature type="chain" id="PRO_5007287143" description="Secreted protein" evidence="1">
    <location>
        <begin position="26"/>
        <end position="92"/>
    </location>
</feature>
<dbReference type="EMBL" id="GEDV01001037">
    <property type="protein sequence ID" value="JAP87520.1"/>
    <property type="molecule type" value="Transcribed_RNA"/>
</dbReference>
<keyword evidence="1" id="KW-0732">Signal</keyword>
<evidence type="ECO:0008006" key="3">
    <source>
        <dbReference type="Google" id="ProtNLM"/>
    </source>
</evidence>
<dbReference type="AlphaFoldDB" id="A0A131Z9N3"/>
<name>A0A131Z9N3_RHIAP</name>
<proteinExistence type="predicted"/>
<evidence type="ECO:0000313" key="2">
    <source>
        <dbReference type="EMBL" id="JAP87520.1"/>
    </source>
</evidence>
<accession>A0A131Z9N3</accession>
<sequence>RGSSAAHKWRLLCFWFWRLWKLVVHWNSAVLRNGVGDSLHLEQYYCDIFIELPMQDLSFYFVSRFRFSSFFRPRERKSGVVVTSLSARYRVR</sequence>
<feature type="non-terminal residue" evidence="2">
    <location>
        <position position="1"/>
    </location>
</feature>
<organism evidence="2">
    <name type="scientific">Rhipicephalus appendiculatus</name>
    <name type="common">Brown ear tick</name>
    <dbReference type="NCBI Taxonomy" id="34631"/>
    <lineage>
        <taxon>Eukaryota</taxon>
        <taxon>Metazoa</taxon>
        <taxon>Ecdysozoa</taxon>
        <taxon>Arthropoda</taxon>
        <taxon>Chelicerata</taxon>
        <taxon>Arachnida</taxon>
        <taxon>Acari</taxon>
        <taxon>Parasitiformes</taxon>
        <taxon>Ixodida</taxon>
        <taxon>Ixodoidea</taxon>
        <taxon>Ixodidae</taxon>
        <taxon>Rhipicephalinae</taxon>
        <taxon>Rhipicephalus</taxon>
        <taxon>Rhipicephalus</taxon>
    </lineage>
</organism>